<reference evidence="1 2" key="1">
    <citation type="submission" date="2023-01" db="EMBL/GenBank/DDBJ databases">
        <title>Psychrosphaera sp. nov., isolated from marine algae.</title>
        <authorList>
            <person name="Bayburt H."/>
            <person name="Choi B.J."/>
            <person name="Kim J.M."/>
            <person name="Choi D.G."/>
            <person name="Jeon C.O."/>
        </authorList>
    </citation>
    <scope>NUCLEOTIDE SEQUENCE [LARGE SCALE GENOMIC DNA]</scope>
    <source>
        <strain evidence="1 2">G1-22</strain>
    </source>
</reference>
<name>A0ABT5FDI2_9GAMM</name>
<keyword evidence="2" id="KW-1185">Reference proteome</keyword>
<accession>A0ABT5FDI2</accession>
<dbReference type="Proteomes" id="UP001528411">
    <property type="component" value="Unassembled WGS sequence"/>
</dbReference>
<evidence type="ECO:0000313" key="1">
    <source>
        <dbReference type="EMBL" id="MDC2889590.1"/>
    </source>
</evidence>
<organism evidence="1 2">
    <name type="scientific">Psychrosphaera algicola</name>
    <dbReference type="NCBI Taxonomy" id="3023714"/>
    <lineage>
        <taxon>Bacteria</taxon>
        <taxon>Pseudomonadati</taxon>
        <taxon>Pseudomonadota</taxon>
        <taxon>Gammaproteobacteria</taxon>
        <taxon>Alteromonadales</taxon>
        <taxon>Pseudoalteromonadaceae</taxon>
        <taxon>Psychrosphaera</taxon>
    </lineage>
</organism>
<sequence>MLFDYKKYLVIIIISIFPNTVFSDTVHDPTAPKIFGNVDSAGTFNRATAAVEEELTLQGIVNKKTPVWLLLVANCTASVKWLMGIKSAKLITITWF</sequence>
<dbReference type="RefSeq" id="WP_272180991.1">
    <property type="nucleotide sequence ID" value="NZ_JAQOMS010000002.1"/>
</dbReference>
<protein>
    <submittedName>
        <fullName evidence="1">Uncharacterized protein</fullName>
    </submittedName>
</protein>
<evidence type="ECO:0000313" key="2">
    <source>
        <dbReference type="Proteomes" id="UP001528411"/>
    </source>
</evidence>
<gene>
    <name evidence="1" type="ORF">PN838_13415</name>
</gene>
<dbReference type="EMBL" id="JAQOMS010000002">
    <property type="protein sequence ID" value="MDC2889590.1"/>
    <property type="molecule type" value="Genomic_DNA"/>
</dbReference>
<comment type="caution">
    <text evidence="1">The sequence shown here is derived from an EMBL/GenBank/DDBJ whole genome shotgun (WGS) entry which is preliminary data.</text>
</comment>
<proteinExistence type="predicted"/>